<keyword evidence="2" id="KW-0119">Carbohydrate metabolism</keyword>
<protein>
    <submittedName>
        <fullName evidence="4">N-acetylmuramic acid 6-phosphate etherase</fullName>
    </submittedName>
</protein>
<evidence type="ECO:0000259" key="3">
    <source>
        <dbReference type="PROSITE" id="PS51464"/>
    </source>
</evidence>
<keyword evidence="1" id="KW-0456">Lyase</keyword>
<dbReference type="PANTHER" id="PTHR10088:SF4">
    <property type="entry name" value="GLUCOKINASE REGULATORY PROTEIN"/>
    <property type="match status" value="1"/>
</dbReference>
<evidence type="ECO:0000256" key="2">
    <source>
        <dbReference type="ARBA" id="ARBA00023277"/>
    </source>
</evidence>
<dbReference type="Proteomes" id="UP000195607">
    <property type="component" value="Chromosome I"/>
</dbReference>
<reference evidence="4 5" key="1">
    <citation type="submission" date="2016-04" db="EMBL/GenBank/DDBJ databases">
        <authorList>
            <person name="Evans L.H."/>
            <person name="Alamgir A."/>
            <person name="Owens N."/>
            <person name="Weber N.D."/>
            <person name="Virtaneva K."/>
            <person name="Barbian K."/>
            <person name="Babar A."/>
            <person name="Rosenke K."/>
        </authorList>
    </citation>
    <scope>NUCLEOTIDE SEQUENCE [LARGE SCALE GENOMIC DNA]</scope>
    <source>
        <strain evidence="5">S5(T) (JCM 30642 \VKM B-2941)</strain>
    </source>
</reference>
<dbReference type="Pfam" id="PF22645">
    <property type="entry name" value="GKRP_SIS_N"/>
    <property type="match status" value="1"/>
</dbReference>
<dbReference type="AlphaFoldDB" id="A0A1N5W517"/>
<dbReference type="PANTHER" id="PTHR10088">
    <property type="entry name" value="GLUCOKINASE REGULATORY PROTEIN"/>
    <property type="match status" value="1"/>
</dbReference>
<dbReference type="PROSITE" id="PS51464">
    <property type="entry name" value="SIS"/>
    <property type="match status" value="1"/>
</dbReference>
<dbReference type="NCBIfam" id="NF003915">
    <property type="entry name" value="PRK05441.1"/>
    <property type="match status" value="1"/>
</dbReference>
<dbReference type="GO" id="GO:0097367">
    <property type="term" value="F:carbohydrate derivative binding"/>
    <property type="evidence" value="ECO:0007669"/>
    <property type="project" value="InterPro"/>
</dbReference>
<dbReference type="InterPro" id="IPR001347">
    <property type="entry name" value="SIS_dom"/>
</dbReference>
<dbReference type="EMBL" id="LT671858">
    <property type="protein sequence ID" value="SIM80334.1"/>
    <property type="molecule type" value="Genomic_DNA"/>
</dbReference>
<dbReference type="NCBIfam" id="NF009222">
    <property type="entry name" value="PRK12570.1"/>
    <property type="match status" value="1"/>
</dbReference>
<dbReference type="CDD" id="cd05007">
    <property type="entry name" value="SIS_Etherase"/>
    <property type="match status" value="1"/>
</dbReference>
<dbReference type="InterPro" id="IPR046348">
    <property type="entry name" value="SIS_dom_sf"/>
</dbReference>
<proteinExistence type="predicted"/>
<dbReference type="Gene3D" id="1.10.8.1080">
    <property type="match status" value="1"/>
</dbReference>
<evidence type="ECO:0000313" key="5">
    <source>
        <dbReference type="Proteomes" id="UP000195607"/>
    </source>
</evidence>
<dbReference type="GeneID" id="41588909"/>
<gene>
    <name evidence="4" type="ORF">CSP5_1667</name>
</gene>
<name>A0A1N5W517_9ARCH</name>
<evidence type="ECO:0000256" key="1">
    <source>
        <dbReference type="ARBA" id="ARBA00023239"/>
    </source>
</evidence>
<dbReference type="GO" id="GO:0016803">
    <property type="term" value="F:ether hydrolase activity"/>
    <property type="evidence" value="ECO:0007669"/>
    <property type="project" value="TreeGrafter"/>
</dbReference>
<dbReference type="SUPFAM" id="SSF53697">
    <property type="entry name" value="SIS domain"/>
    <property type="match status" value="1"/>
</dbReference>
<organism evidence="4 5">
    <name type="scientific">Cuniculiplasma divulgatum</name>
    <dbReference type="NCBI Taxonomy" id="1673428"/>
    <lineage>
        <taxon>Archaea</taxon>
        <taxon>Methanobacteriati</taxon>
        <taxon>Thermoplasmatota</taxon>
        <taxon>Thermoplasmata</taxon>
        <taxon>Thermoplasmatales</taxon>
        <taxon>Cuniculiplasmataceae</taxon>
        <taxon>Cuniculiplasma</taxon>
    </lineage>
</organism>
<accession>A0A1N5W517</accession>
<dbReference type="Gene3D" id="3.40.50.10490">
    <property type="entry name" value="Glucose-6-phosphate isomerase like protein, domain 1"/>
    <property type="match status" value="1"/>
</dbReference>
<dbReference type="InterPro" id="IPR005488">
    <property type="entry name" value="Etherase_MurQ"/>
</dbReference>
<dbReference type="GO" id="GO:0046348">
    <property type="term" value="P:amino sugar catabolic process"/>
    <property type="evidence" value="ECO:0007669"/>
    <property type="project" value="InterPro"/>
</dbReference>
<sequence length="274" mass="29937">MTLSTEDVNPFSIDIGEWDIETISSFIHLSDIAAYEAVGKAMNKISEACKMILESLEKGGRVIYLGAGTSGRVAAQDVVELLPTYDLGTEFFDFILAGGPGSLVKSVEGAEDDENGSVEELKKRNINSKDIIVGVTASGSTPFVLGGMIYGRSLGCKTIGITNNHAKRIEQYSDLCIELITGPEVIQGSTRMKAGTAQKMALNIISTTVAVKLGRTYKNTMSHMGSWYNEKLKKRSVNILMTQFSMKETEAMKLLAENNYNINKCIEILKRVDK</sequence>
<dbReference type="GO" id="GO:0009254">
    <property type="term" value="P:peptidoglycan turnover"/>
    <property type="evidence" value="ECO:0007669"/>
    <property type="project" value="TreeGrafter"/>
</dbReference>
<dbReference type="RefSeq" id="WP_148690083.1">
    <property type="nucleotide sequence ID" value="NZ_LT671858.1"/>
</dbReference>
<dbReference type="GO" id="GO:0016835">
    <property type="term" value="F:carbon-oxygen lyase activity"/>
    <property type="evidence" value="ECO:0007669"/>
    <property type="project" value="InterPro"/>
</dbReference>
<evidence type="ECO:0000313" key="4">
    <source>
        <dbReference type="EMBL" id="SIM80334.1"/>
    </source>
</evidence>
<dbReference type="InterPro" id="IPR040190">
    <property type="entry name" value="MURQ/GCKR"/>
</dbReference>
<feature type="domain" description="SIS" evidence="3">
    <location>
        <begin position="52"/>
        <end position="215"/>
    </location>
</feature>